<feature type="signal peptide" evidence="1">
    <location>
        <begin position="1"/>
        <end position="24"/>
    </location>
</feature>
<gene>
    <name evidence="3" type="ORF">SCNU_03917</name>
</gene>
<feature type="chain" id="PRO_5003273535" evidence="1">
    <location>
        <begin position="25"/>
        <end position="386"/>
    </location>
</feature>
<comment type="caution">
    <text evidence="3">The sequence shown here is derived from an EMBL/GenBank/DDBJ whole genome shotgun (WGS) entry which is preliminary data.</text>
</comment>
<evidence type="ECO:0000313" key="4">
    <source>
        <dbReference type="Proteomes" id="UP000035065"/>
    </source>
</evidence>
<evidence type="ECO:0000259" key="2">
    <source>
        <dbReference type="Pfam" id="PF00144"/>
    </source>
</evidence>
<sequence length="386" mass="41284">MVRGAAALTAAAAFASLTVGPAAAVPAPSPLPVLPNVIFYPTSTMAPSAHPVALPRIPGRVSATYPYQGRLRSFDDYLRRTSARGLVVLSGGEIVDERYFGGYTAASHFNSWSVGKSITSTAVGIALGEGRIRSIDDPITRYLPELKRSGYNGVAIKDLLRMTSGQRYDESNVANVTAGSTGTTIRMVLGEPLKAQAEQSVREREPGSTFNYASMNTIVLGWLVAKVTGRSLADYVQDKIWRPAGMASPTPVGQDYSGTALAFASYHATTRDLARFGLLFARGGMANGRRVVPASWVRDATTPSAAVVMPGRARPGSVYGYGYQWWLGDGDRGDFLAVGVLGQYIYVSPRDHVVIAQNSEDLEADTNVEEAIVAFRAVAEKVRGRV</sequence>
<organism evidence="3 4">
    <name type="scientific">Gordonia neofelifaecis NRRL B-59395</name>
    <dbReference type="NCBI Taxonomy" id="644548"/>
    <lineage>
        <taxon>Bacteria</taxon>
        <taxon>Bacillati</taxon>
        <taxon>Actinomycetota</taxon>
        <taxon>Actinomycetes</taxon>
        <taxon>Mycobacteriales</taxon>
        <taxon>Gordoniaceae</taxon>
        <taxon>Gordonia</taxon>
    </lineage>
</organism>
<feature type="domain" description="Beta-lactamase-related" evidence="2">
    <location>
        <begin position="86"/>
        <end position="357"/>
    </location>
</feature>
<dbReference type="EMBL" id="AEUD01000002">
    <property type="protein sequence ID" value="EGD56668.1"/>
    <property type="molecule type" value="Genomic_DNA"/>
</dbReference>
<protein>
    <submittedName>
        <fullName evidence="3">Beta-lactamase</fullName>
    </submittedName>
</protein>
<name>F1YFN6_9ACTN</name>
<dbReference type="Gene3D" id="3.40.710.10">
    <property type="entry name" value="DD-peptidase/beta-lactamase superfamily"/>
    <property type="match status" value="1"/>
</dbReference>
<dbReference type="PANTHER" id="PTHR43283">
    <property type="entry name" value="BETA-LACTAMASE-RELATED"/>
    <property type="match status" value="1"/>
</dbReference>
<dbReference type="Pfam" id="PF00144">
    <property type="entry name" value="Beta-lactamase"/>
    <property type="match status" value="1"/>
</dbReference>
<dbReference type="InterPro" id="IPR050789">
    <property type="entry name" value="Diverse_Enzym_Activities"/>
</dbReference>
<evidence type="ECO:0000313" key="3">
    <source>
        <dbReference type="EMBL" id="EGD56668.1"/>
    </source>
</evidence>
<accession>F1YFN6</accession>
<dbReference type="STRING" id="644548.SCNU_03917"/>
<dbReference type="InterPro" id="IPR012338">
    <property type="entry name" value="Beta-lactam/transpept-like"/>
</dbReference>
<keyword evidence="4" id="KW-1185">Reference proteome</keyword>
<keyword evidence="1" id="KW-0732">Signal</keyword>
<dbReference type="AlphaFoldDB" id="F1YFN6"/>
<evidence type="ECO:0000256" key="1">
    <source>
        <dbReference type="SAM" id="SignalP"/>
    </source>
</evidence>
<dbReference type="InterPro" id="IPR001466">
    <property type="entry name" value="Beta-lactam-related"/>
</dbReference>
<dbReference type="OrthoDB" id="9814204at2"/>
<dbReference type="PANTHER" id="PTHR43283:SF14">
    <property type="entry name" value="BLL8153 PROTEIN"/>
    <property type="match status" value="1"/>
</dbReference>
<proteinExistence type="predicted"/>
<dbReference type="SUPFAM" id="SSF56601">
    <property type="entry name" value="beta-lactamase/transpeptidase-like"/>
    <property type="match status" value="1"/>
</dbReference>
<dbReference type="eggNOG" id="COG1680">
    <property type="taxonomic scope" value="Bacteria"/>
</dbReference>
<reference evidence="3 4" key="1">
    <citation type="journal article" date="2011" name="J. Bacteriol.">
        <title>Draft Genome Sequence of Gordonia neofelifaecis NRRL B-59395, a Cholesterol-Degrading Actinomycete.</title>
        <authorList>
            <person name="Ge F."/>
            <person name="Li W."/>
            <person name="Chen G."/>
            <person name="Liu Y."/>
            <person name="Zhang G."/>
            <person name="Yong B."/>
            <person name="Wang Q."/>
            <person name="Wang N."/>
            <person name="Huang Z."/>
            <person name="Li W."/>
            <person name="Wang J."/>
            <person name="Wu C."/>
            <person name="Xie Q."/>
            <person name="Liu G."/>
        </authorList>
    </citation>
    <scope>NUCLEOTIDE SEQUENCE [LARGE SCALE GENOMIC DNA]</scope>
    <source>
        <strain evidence="3 4">NRRL B-59395</strain>
    </source>
</reference>
<dbReference type="Proteomes" id="UP000035065">
    <property type="component" value="Unassembled WGS sequence"/>
</dbReference>